<dbReference type="Gene3D" id="3.30.565.10">
    <property type="entry name" value="Histidine kinase-like ATPase, C-terminal domain"/>
    <property type="match status" value="1"/>
</dbReference>
<sequence>MAAIFDALFAPSWVGVEAACSFLYMLIVASCNYATRLRPVAHAAVVLAASVVFFLMYRPVEMLYGGYTAYVMFLFLGTMLFARLVLRGSFLNECGFVVTTGFAVVMLKSMLLPLTVIVTGVDIADSGTWSAGLWYLMYYALLAACGWFLIRFAPTVRLPRRYWLTFSLCTFTITIIATLSGQIFGSNSEHLLAFNLIVFWLVTLNYILTYLSTTELKRNAEMAAVNTRLNAQVEQFERSRASIDQFRKERHEMKNTYFYIDSLVKRHEYTTLEQYLDTELNFRLTSMDEINTGNPTLDLVLTQKIGEARRAHIAVTTNLTVPANLPFNDQDLCALMLNLLDNAIDASVKKAEGQRELHIEIQQVKGFLRISIGNRSAHDVLSNNRLLRTTKRDAQHHGIGLRVVRAIVNQYDGMIDMQYQDGFFVVNVLMQFPDAS</sequence>
<feature type="transmembrane region" description="Helical" evidence="1">
    <location>
        <begin position="40"/>
        <end position="57"/>
    </location>
</feature>
<gene>
    <name evidence="3" type="ORF">BISA_2123</name>
</gene>
<dbReference type="OrthoDB" id="9792686at2"/>
<feature type="transmembrane region" description="Helical" evidence="1">
    <location>
        <begin position="94"/>
        <end position="121"/>
    </location>
</feature>
<dbReference type="CDD" id="cd16935">
    <property type="entry name" value="HATPase_AgrC-ComD-like"/>
    <property type="match status" value="1"/>
</dbReference>
<dbReference type="STRING" id="1437607.BISA_2123"/>
<evidence type="ECO:0000259" key="2">
    <source>
        <dbReference type="Pfam" id="PF14501"/>
    </source>
</evidence>
<proteinExistence type="predicted"/>
<evidence type="ECO:0000313" key="3">
    <source>
        <dbReference type="EMBL" id="KFI92128.1"/>
    </source>
</evidence>
<organism evidence="3 4">
    <name type="scientific">Bifidobacterium saguini DSM 23967</name>
    <dbReference type="NCBI Taxonomy" id="1437607"/>
    <lineage>
        <taxon>Bacteria</taxon>
        <taxon>Bacillati</taxon>
        <taxon>Actinomycetota</taxon>
        <taxon>Actinomycetes</taxon>
        <taxon>Bifidobacteriales</taxon>
        <taxon>Bifidobacteriaceae</taxon>
        <taxon>Bifidobacterium</taxon>
    </lineage>
</organism>
<evidence type="ECO:0000313" key="4">
    <source>
        <dbReference type="Proteomes" id="UP000029066"/>
    </source>
</evidence>
<keyword evidence="1" id="KW-0812">Transmembrane</keyword>
<accession>A0A087D9C8</accession>
<dbReference type="PANTHER" id="PTHR40448">
    <property type="entry name" value="TWO-COMPONENT SENSOR HISTIDINE KINASE"/>
    <property type="match status" value="1"/>
</dbReference>
<evidence type="ECO:0000256" key="1">
    <source>
        <dbReference type="SAM" id="Phobius"/>
    </source>
</evidence>
<dbReference type="EMBL" id="JGZN01000009">
    <property type="protein sequence ID" value="KFI92128.1"/>
    <property type="molecule type" value="Genomic_DNA"/>
</dbReference>
<keyword evidence="1" id="KW-1133">Transmembrane helix</keyword>
<feature type="transmembrane region" description="Helical" evidence="1">
    <location>
        <begin position="133"/>
        <end position="150"/>
    </location>
</feature>
<feature type="transmembrane region" description="Helical" evidence="1">
    <location>
        <begin position="63"/>
        <end position="82"/>
    </location>
</feature>
<dbReference type="PANTHER" id="PTHR40448:SF1">
    <property type="entry name" value="TWO-COMPONENT SENSOR HISTIDINE KINASE"/>
    <property type="match status" value="1"/>
</dbReference>
<dbReference type="SUPFAM" id="SSF55874">
    <property type="entry name" value="ATPase domain of HSP90 chaperone/DNA topoisomerase II/histidine kinase"/>
    <property type="match status" value="1"/>
</dbReference>
<reference evidence="3 4" key="1">
    <citation type="submission" date="2014-03" db="EMBL/GenBank/DDBJ databases">
        <title>Genomics of Bifidobacteria.</title>
        <authorList>
            <person name="Ventura M."/>
            <person name="Milani C."/>
            <person name="Lugli G.A."/>
        </authorList>
    </citation>
    <scope>NUCLEOTIDE SEQUENCE [LARGE SCALE GENOMIC DNA]</scope>
    <source>
        <strain evidence="3 4">DSM 23967</strain>
    </source>
</reference>
<dbReference type="RefSeq" id="WP_033891271.1">
    <property type="nucleotide sequence ID" value="NZ_JDUT01000009.1"/>
</dbReference>
<dbReference type="GO" id="GO:0042802">
    <property type="term" value="F:identical protein binding"/>
    <property type="evidence" value="ECO:0007669"/>
    <property type="project" value="TreeGrafter"/>
</dbReference>
<name>A0A087D9C8_9BIFI</name>
<dbReference type="GO" id="GO:0016301">
    <property type="term" value="F:kinase activity"/>
    <property type="evidence" value="ECO:0007669"/>
    <property type="project" value="UniProtKB-KW"/>
</dbReference>
<feature type="transmembrane region" description="Helical" evidence="1">
    <location>
        <begin position="162"/>
        <end position="184"/>
    </location>
</feature>
<dbReference type="Pfam" id="PF14501">
    <property type="entry name" value="HATPase_c_5"/>
    <property type="match status" value="1"/>
</dbReference>
<keyword evidence="3" id="KW-0808">Transferase</keyword>
<dbReference type="InterPro" id="IPR036890">
    <property type="entry name" value="HATPase_C_sf"/>
</dbReference>
<protein>
    <submittedName>
        <fullName evidence="3">Signal transduction histidine kinase regulating citrate/malate metabolism</fullName>
    </submittedName>
</protein>
<feature type="transmembrane region" description="Helical" evidence="1">
    <location>
        <begin position="190"/>
        <end position="208"/>
    </location>
</feature>
<feature type="transmembrane region" description="Helical" evidence="1">
    <location>
        <begin position="12"/>
        <end position="33"/>
    </location>
</feature>
<dbReference type="InterPro" id="IPR032834">
    <property type="entry name" value="NatK-like_C"/>
</dbReference>
<comment type="caution">
    <text evidence="3">The sequence shown here is derived from an EMBL/GenBank/DDBJ whole genome shotgun (WGS) entry which is preliminary data.</text>
</comment>
<keyword evidence="3" id="KW-0418">Kinase</keyword>
<dbReference type="Proteomes" id="UP000029066">
    <property type="component" value="Unassembled WGS sequence"/>
</dbReference>
<feature type="domain" description="Sensor histidine kinase NatK-like C-terminal" evidence="2">
    <location>
        <begin position="330"/>
        <end position="430"/>
    </location>
</feature>
<keyword evidence="1" id="KW-0472">Membrane</keyword>
<dbReference type="AlphaFoldDB" id="A0A087D9C8"/>